<evidence type="ECO:0000313" key="7">
    <source>
        <dbReference type="EMBL" id="NKE44144.1"/>
    </source>
</evidence>
<dbReference type="RefSeq" id="WP_168047868.1">
    <property type="nucleotide sequence ID" value="NZ_JAATJR010000002.1"/>
</dbReference>
<evidence type="ECO:0000256" key="1">
    <source>
        <dbReference type="ARBA" id="ARBA00004141"/>
    </source>
</evidence>
<reference evidence="7 8" key="1">
    <citation type="submission" date="2020-03" db="EMBL/GenBank/DDBJ databases">
        <title>Roseomonas selenitidurans sp. nov. isolated from soil.</title>
        <authorList>
            <person name="Liu H."/>
        </authorList>
    </citation>
    <scope>NUCLEOTIDE SEQUENCE [LARGE SCALE GENOMIC DNA]</scope>
    <source>
        <strain evidence="7 8">JCM 15073</strain>
    </source>
</reference>
<feature type="transmembrane region" description="Helical" evidence="5">
    <location>
        <begin position="18"/>
        <end position="39"/>
    </location>
</feature>
<feature type="transmembrane region" description="Helical" evidence="5">
    <location>
        <begin position="384"/>
        <end position="405"/>
    </location>
</feature>
<evidence type="ECO:0000256" key="3">
    <source>
        <dbReference type="ARBA" id="ARBA00022989"/>
    </source>
</evidence>
<keyword evidence="7" id="KW-0436">Ligase</keyword>
<organism evidence="7 8">
    <name type="scientific">Falsiroseomonas frigidaquae</name>
    <dbReference type="NCBI Taxonomy" id="487318"/>
    <lineage>
        <taxon>Bacteria</taxon>
        <taxon>Pseudomonadati</taxon>
        <taxon>Pseudomonadota</taxon>
        <taxon>Alphaproteobacteria</taxon>
        <taxon>Acetobacterales</taxon>
        <taxon>Roseomonadaceae</taxon>
        <taxon>Falsiroseomonas</taxon>
    </lineage>
</organism>
<feature type="transmembrane region" description="Helical" evidence="5">
    <location>
        <begin position="131"/>
        <end position="149"/>
    </location>
</feature>
<dbReference type="InterPro" id="IPR007016">
    <property type="entry name" value="O-antigen_ligase-rel_domated"/>
</dbReference>
<dbReference type="Proteomes" id="UP000765160">
    <property type="component" value="Unassembled WGS sequence"/>
</dbReference>
<dbReference type="Pfam" id="PF04932">
    <property type="entry name" value="Wzy_C"/>
    <property type="match status" value="1"/>
</dbReference>
<feature type="transmembrane region" description="Helical" evidence="5">
    <location>
        <begin position="215"/>
        <end position="233"/>
    </location>
</feature>
<evidence type="ECO:0000256" key="5">
    <source>
        <dbReference type="SAM" id="Phobius"/>
    </source>
</evidence>
<dbReference type="PANTHER" id="PTHR37422:SF13">
    <property type="entry name" value="LIPOPOLYSACCHARIDE BIOSYNTHESIS PROTEIN PA4999-RELATED"/>
    <property type="match status" value="1"/>
</dbReference>
<keyword evidence="3 5" id="KW-1133">Transmembrane helix</keyword>
<name>A0ABX1EU34_9PROT</name>
<comment type="subcellular location">
    <subcellularLocation>
        <location evidence="1">Membrane</location>
        <topology evidence="1">Multi-pass membrane protein</topology>
    </subcellularLocation>
</comment>
<keyword evidence="8" id="KW-1185">Reference proteome</keyword>
<feature type="transmembrane region" description="Helical" evidence="5">
    <location>
        <begin position="45"/>
        <end position="67"/>
    </location>
</feature>
<evidence type="ECO:0000256" key="2">
    <source>
        <dbReference type="ARBA" id="ARBA00022692"/>
    </source>
</evidence>
<feature type="transmembrane region" description="Helical" evidence="5">
    <location>
        <begin position="169"/>
        <end position="189"/>
    </location>
</feature>
<protein>
    <submittedName>
        <fullName evidence="7">O-antigen ligase family protein</fullName>
    </submittedName>
</protein>
<keyword evidence="2 5" id="KW-0812">Transmembrane</keyword>
<evidence type="ECO:0000259" key="6">
    <source>
        <dbReference type="Pfam" id="PF04932"/>
    </source>
</evidence>
<feature type="transmembrane region" description="Helical" evidence="5">
    <location>
        <begin position="356"/>
        <end position="377"/>
    </location>
</feature>
<feature type="transmembrane region" description="Helical" evidence="5">
    <location>
        <begin position="98"/>
        <end position="119"/>
    </location>
</feature>
<proteinExistence type="predicted"/>
<sequence>MSATTYLPAERLQLGDRYLVALAIVLCGYAVSGKGFAYLGVAPLYVGEILLGIGLLVMFASGCMLAAFTNLPNLLLAMLCAWVAVRAVPYVGTHGMDALRDAVVAIYGAFAFITCAVLLQRPERLATVLRLFAVLALIYGCWGWAPYVLASFADMLPGWPGSGLPLVQLRPGEVAVHLAGAAVFALLFFQRVHWAWLLMLLAGIGLTAAQSRGGLLAIALPLCFAIVMTGKVAQAAKVLIIGIVVASAAAAVFSGLELGGTSREINLEQIALNALSIFSDTSEAGLDGTKAWRLNWWDDIIGYTIHGEYFWTGKGFGISLAESDGYQGTILPGVPILRSPHNAHMTMLARAGVPGLVLWLGALGSWGLMMLRGMILARRRGEELWFRLFLFLLCYLGAIIVNASFDVALEGPMLGIWFWVLFGLGSACAMIYQQRLDGGRAIL</sequence>
<feature type="domain" description="O-antigen ligase-related" evidence="6">
    <location>
        <begin position="197"/>
        <end position="360"/>
    </location>
</feature>
<feature type="transmembrane region" description="Helical" evidence="5">
    <location>
        <begin position="194"/>
        <end position="209"/>
    </location>
</feature>
<dbReference type="PANTHER" id="PTHR37422">
    <property type="entry name" value="TEICHURONIC ACID BIOSYNTHESIS PROTEIN TUAE"/>
    <property type="match status" value="1"/>
</dbReference>
<accession>A0ABX1EU34</accession>
<comment type="caution">
    <text evidence="7">The sequence shown here is derived from an EMBL/GenBank/DDBJ whole genome shotgun (WGS) entry which is preliminary data.</text>
</comment>
<feature type="transmembrane region" description="Helical" evidence="5">
    <location>
        <begin position="238"/>
        <end position="256"/>
    </location>
</feature>
<keyword evidence="4 5" id="KW-0472">Membrane</keyword>
<gene>
    <name evidence="7" type="ORF">HB662_05110</name>
</gene>
<dbReference type="EMBL" id="JAAVTX010000002">
    <property type="protein sequence ID" value="NKE44144.1"/>
    <property type="molecule type" value="Genomic_DNA"/>
</dbReference>
<dbReference type="InterPro" id="IPR051533">
    <property type="entry name" value="WaaL-like"/>
</dbReference>
<evidence type="ECO:0000313" key="8">
    <source>
        <dbReference type="Proteomes" id="UP000765160"/>
    </source>
</evidence>
<feature type="transmembrane region" description="Helical" evidence="5">
    <location>
        <begin position="411"/>
        <end position="432"/>
    </location>
</feature>
<evidence type="ECO:0000256" key="4">
    <source>
        <dbReference type="ARBA" id="ARBA00023136"/>
    </source>
</evidence>
<dbReference type="GO" id="GO:0016874">
    <property type="term" value="F:ligase activity"/>
    <property type="evidence" value="ECO:0007669"/>
    <property type="project" value="UniProtKB-KW"/>
</dbReference>